<comment type="subcellular location">
    <subcellularLocation>
        <location evidence="1 9">Bacterial flagellum basal body</location>
    </subcellularLocation>
    <subcellularLocation>
        <location evidence="2">Cell membrane</location>
        <topology evidence="2">Multi-pass membrane protein</topology>
    </subcellularLocation>
</comment>
<keyword evidence="8 9" id="KW-0975">Bacterial flagellum</keyword>
<keyword evidence="6 11" id="KW-1133">Transmembrane helix</keyword>
<dbReference type="PIRSF" id="PIRSF004862">
    <property type="entry name" value="FliF"/>
    <property type="match status" value="1"/>
</dbReference>
<evidence type="ECO:0000256" key="6">
    <source>
        <dbReference type="ARBA" id="ARBA00022989"/>
    </source>
</evidence>
<feature type="domain" description="Flagellar M-ring N-terminal" evidence="12">
    <location>
        <begin position="46"/>
        <end position="217"/>
    </location>
</feature>
<dbReference type="Gene3D" id="3.30.300.30">
    <property type="match status" value="1"/>
</dbReference>
<name>A0ABZ2SKA2_9ENTE</name>
<evidence type="ECO:0000256" key="10">
    <source>
        <dbReference type="SAM" id="MobiDB-lite"/>
    </source>
</evidence>
<reference evidence="14 15" key="1">
    <citation type="submission" date="2021-03" db="EMBL/GenBank/DDBJ databases">
        <authorList>
            <person name="Gilmore M.S."/>
            <person name="Schwartzman J."/>
            <person name="Van Tyne D."/>
            <person name="Martin M."/>
            <person name="Earl A.M."/>
            <person name="Manson A.L."/>
            <person name="Straub T."/>
            <person name="Salamzade R."/>
            <person name="Saavedra J."/>
            <person name="Lebreton F."/>
            <person name="Prichula J."/>
            <person name="Schaufler K."/>
            <person name="Gaca A."/>
            <person name="Sgardioli B."/>
            <person name="Wagenaar J."/>
            <person name="Strong T."/>
        </authorList>
    </citation>
    <scope>NUCLEOTIDE SEQUENCE [LARGE SCALE GENOMIC DNA]</scope>
    <source>
        <strain evidence="14 15">DIV2402</strain>
    </source>
</reference>
<reference evidence="14 15" key="2">
    <citation type="submission" date="2024-03" db="EMBL/GenBank/DDBJ databases">
        <title>The Genome Sequence of Enterococcus sp. DIV2402.</title>
        <authorList>
            <consortium name="The Broad Institute Genomics Platform"/>
            <consortium name="The Broad Institute Microbial Omics Core"/>
            <consortium name="The Broad Institute Genomic Center for Infectious Diseases"/>
            <person name="Earl A."/>
            <person name="Manson A."/>
            <person name="Gilmore M."/>
            <person name="Schwartman J."/>
            <person name="Shea T."/>
            <person name="Abouelleil A."/>
            <person name="Cao P."/>
            <person name="Chapman S."/>
            <person name="Cusick C."/>
            <person name="Young S."/>
            <person name="Neafsey D."/>
            <person name="Nusbaum C."/>
            <person name="Birren B."/>
        </authorList>
    </citation>
    <scope>NUCLEOTIDE SEQUENCE [LARGE SCALE GENOMIC DNA]</scope>
    <source>
        <strain evidence="14 15">DIV2402</strain>
    </source>
</reference>
<feature type="region of interest" description="Disordered" evidence="10">
    <location>
        <begin position="487"/>
        <end position="513"/>
    </location>
</feature>
<keyword evidence="4" id="KW-1003">Cell membrane</keyword>
<gene>
    <name evidence="14" type="ORF">DOK78_000909</name>
</gene>
<keyword evidence="7 11" id="KW-0472">Membrane</keyword>
<dbReference type="Pfam" id="PF08345">
    <property type="entry name" value="YscJ_FliF_C"/>
    <property type="match status" value="1"/>
</dbReference>
<dbReference type="InterPro" id="IPR000067">
    <property type="entry name" value="FlgMring_FliF"/>
</dbReference>
<evidence type="ECO:0000256" key="7">
    <source>
        <dbReference type="ARBA" id="ARBA00023136"/>
    </source>
</evidence>
<dbReference type="InterPro" id="IPR006182">
    <property type="entry name" value="FliF_N_dom"/>
</dbReference>
<evidence type="ECO:0000256" key="2">
    <source>
        <dbReference type="ARBA" id="ARBA00004651"/>
    </source>
</evidence>
<dbReference type="Pfam" id="PF01514">
    <property type="entry name" value="YscJ_FliF"/>
    <property type="match status" value="1"/>
</dbReference>
<keyword evidence="14" id="KW-0966">Cell projection</keyword>
<protein>
    <recommendedName>
        <fullName evidence="9">Flagellar M-ring protein</fullName>
    </recommendedName>
</protein>
<dbReference type="InterPro" id="IPR045851">
    <property type="entry name" value="AMP-bd_C_sf"/>
</dbReference>
<evidence type="ECO:0000256" key="1">
    <source>
        <dbReference type="ARBA" id="ARBA00004117"/>
    </source>
</evidence>
<evidence type="ECO:0000256" key="8">
    <source>
        <dbReference type="ARBA" id="ARBA00023143"/>
    </source>
</evidence>
<comment type="similarity">
    <text evidence="3 9">Belongs to the FliF family.</text>
</comment>
<dbReference type="EMBL" id="CP147251">
    <property type="protein sequence ID" value="WYJ76283.1"/>
    <property type="molecule type" value="Genomic_DNA"/>
</dbReference>
<evidence type="ECO:0000256" key="11">
    <source>
        <dbReference type="SAM" id="Phobius"/>
    </source>
</evidence>
<comment type="function">
    <text evidence="9">The M ring may be actively involved in energy transduction.</text>
</comment>
<dbReference type="InterPro" id="IPR013556">
    <property type="entry name" value="Flag_M-ring_C"/>
</dbReference>
<dbReference type="PRINTS" id="PR01009">
    <property type="entry name" value="FLGMRINGFLIF"/>
</dbReference>
<organism evidence="14 15">
    <name type="scientific">Candidatus Enterococcus lowellii</name>
    <dbReference type="NCBI Taxonomy" id="2230877"/>
    <lineage>
        <taxon>Bacteria</taxon>
        <taxon>Bacillati</taxon>
        <taxon>Bacillota</taxon>
        <taxon>Bacilli</taxon>
        <taxon>Lactobacillales</taxon>
        <taxon>Enterococcaceae</taxon>
        <taxon>Enterococcus</taxon>
    </lineage>
</organism>
<dbReference type="PANTHER" id="PTHR30046:SF0">
    <property type="entry name" value="FLAGELLAR M-RING PROTEIN"/>
    <property type="match status" value="1"/>
</dbReference>
<dbReference type="InterPro" id="IPR043427">
    <property type="entry name" value="YscJ/FliF"/>
</dbReference>
<feature type="transmembrane region" description="Helical" evidence="11">
    <location>
        <begin position="417"/>
        <end position="441"/>
    </location>
</feature>
<evidence type="ECO:0000313" key="14">
    <source>
        <dbReference type="EMBL" id="WYJ76283.1"/>
    </source>
</evidence>
<keyword evidence="5 11" id="KW-0812">Transmembrane</keyword>
<evidence type="ECO:0000313" key="15">
    <source>
        <dbReference type="Proteomes" id="UP000664701"/>
    </source>
</evidence>
<feature type="compositionally biased region" description="Acidic residues" evidence="10">
    <location>
        <begin position="495"/>
        <end position="504"/>
    </location>
</feature>
<evidence type="ECO:0000256" key="9">
    <source>
        <dbReference type="PIRNR" id="PIRNR004862"/>
    </source>
</evidence>
<keyword evidence="14" id="KW-0969">Cilium</keyword>
<feature type="transmembrane region" description="Helical" evidence="11">
    <location>
        <begin position="26"/>
        <end position="44"/>
    </location>
</feature>
<keyword evidence="14" id="KW-0282">Flagellum</keyword>
<accession>A0ABZ2SKA2</accession>
<evidence type="ECO:0000259" key="13">
    <source>
        <dbReference type="Pfam" id="PF08345"/>
    </source>
</evidence>
<evidence type="ECO:0000256" key="4">
    <source>
        <dbReference type="ARBA" id="ARBA00022475"/>
    </source>
</evidence>
<proteinExistence type="inferred from homology"/>
<sequence>MGARVNEWFEQVKDRWQNLSAMMKRIIVLGIMSLFIVIGTFYYISTRVEYGVLFTDLSQADAGIIVNDLKEKKIAYKLEDKGSTIMIDQQEIDGYRIDLAVENKLPDSSTGFELFDQSDMMTTDEDRKVMYQRALTGELERAIGSLDGVQKVKVILVTPDDGVFSSEKKDATASIILTLNKQLSDSAIQGIVTLASGAVENLNPENVKVVDGNGLVLAGSGEENSLSNASDRYIGIKNSYEETLEKKVKKLLEPIYGAENLQVSINVDLDFDSVESTRTTYNNPEIRSESVEATGSADAIQEAQTGQANDNVTVVTGDDAEGNRTYRRDVNNELDTEITKTISAPGMIERMTSSVVISGNLPADVQQEIRALVASAVGYNEERGDEIAIQGVTFTQAEAAAEENPTTNNQSTILNNLWIYLAIGGGVLLVSLIMLGTFFILRRRQQDDFLVDDDEEELMEEVIPNFNERSQSMSAEASFADSIASMVNPSSTSDSYDELDEEDTQTSRIKSKVVDRDKRAKQFADENPEIAAELIRAWTKEK</sequence>
<dbReference type="Proteomes" id="UP000664701">
    <property type="component" value="Chromosome"/>
</dbReference>
<keyword evidence="15" id="KW-1185">Reference proteome</keyword>
<evidence type="ECO:0000256" key="3">
    <source>
        <dbReference type="ARBA" id="ARBA00007971"/>
    </source>
</evidence>
<dbReference type="RefSeq" id="WP_207942459.1">
    <property type="nucleotide sequence ID" value="NZ_CP147251.1"/>
</dbReference>
<evidence type="ECO:0000256" key="5">
    <source>
        <dbReference type="ARBA" id="ARBA00022692"/>
    </source>
</evidence>
<dbReference type="NCBIfam" id="TIGR00206">
    <property type="entry name" value="fliF"/>
    <property type="match status" value="1"/>
</dbReference>
<evidence type="ECO:0000259" key="12">
    <source>
        <dbReference type="Pfam" id="PF01514"/>
    </source>
</evidence>
<dbReference type="PANTHER" id="PTHR30046">
    <property type="entry name" value="FLAGELLAR M-RING PROTEIN"/>
    <property type="match status" value="1"/>
</dbReference>
<feature type="domain" description="Flagellar M-ring C-terminal" evidence="13">
    <location>
        <begin position="252"/>
        <end position="394"/>
    </location>
</feature>